<keyword evidence="1" id="KW-0472">Membrane</keyword>
<feature type="domain" description="DUF1468" evidence="2">
    <location>
        <begin position="26"/>
        <end position="162"/>
    </location>
</feature>
<reference evidence="3 4" key="1">
    <citation type="submission" date="2017-05" db="EMBL/GenBank/DDBJ databases">
        <authorList>
            <person name="Varghese N."/>
            <person name="Submissions S."/>
        </authorList>
    </citation>
    <scope>NUCLEOTIDE SEQUENCE [LARGE SCALE GENOMIC DNA]</scope>
    <source>
        <strain evidence="3 4">DSM 26001</strain>
    </source>
</reference>
<accession>A0ABY1QTL1</accession>
<keyword evidence="1" id="KW-0812">Transmembrane</keyword>
<evidence type="ECO:0000256" key="1">
    <source>
        <dbReference type="SAM" id="Phobius"/>
    </source>
</evidence>
<feature type="transmembrane region" description="Helical" evidence="1">
    <location>
        <begin position="25"/>
        <end position="45"/>
    </location>
</feature>
<sequence length="172" mass="18732">MSTQPEVHEVDEQTETAVTRRTAELAVGGVLALVAILVMVSNYQLGAGWASDGPQAGYFPFRLGLAIFIGSLVVLRQAYVSKDRSAFIEKGQLRLVATVLLPLIVFVAAVQFTGIYLASAVFIGAFMIFVGKFSWWKALVTGCATSLVLFWIFEAMFQVPLPKGPLEAFFGY</sequence>
<organism evidence="3 4">
    <name type="scientific">Noviherbaspirillum suwonense</name>
    <dbReference type="NCBI Taxonomy" id="1224511"/>
    <lineage>
        <taxon>Bacteria</taxon>
        <taxon>Pseudomonadati</taxon>
        <taxon>Pseudomonadota</taxon>
        <taxon>Betaproteobacteria</taxon>
        <taxon>Burkholderiales</taxon>
        <taxon>Oxalobacteraceae</taxon>
        <taxon>Noviherbaspirillum</taxon>
    </lineage>
</organism>
<dbReference type="InterPro" id="IPR009936">
    <property type="entry name" value="DUF1468"/>
</dbReference>
<feature type="transmembrane region" description="Helical" evidence="1">
    <location>
        <begin position="96"/>
        <end position="129"/>
    </location>
</feature>
<keyword evidence="4" id="KW-1185">Reference proteome</keyword>
<evidence type="ECO:0000259" key="2">
    <source>
        <dbReference type="Pfam" id="PF07331"/>
    </source>
</evidence>
<name>A0ABY1QTL1_9BURK</name>
<proteinExistence type="predicted"/>
<dbReference type="RefSeq" id="WP_283445383.1">
    <property type="nucleotide sequence ID" value="NZ_FXUL01000033.1"/>
</dbReference>
<dbReference type="Proteomes" id="UP001158049">
    <property type="component" value="Unassembled WGS sequence"/>
</dbReference>
<comment type="caution">
    <text evidence="3">The sequence shown here is derived from an EMBL/GenBank/DDBJ whole genome shotgun (WGS) entry which is preliminary data.</text>
</comment>
<evidence type="ECO:0000313" key="3">
    <source>
        <dbReference type="EMBL" id="SMP79979.1"/>
    </source>
</evidence>
<protein>
    <submittedName>
        <fullName evidence="3">Tripartite tricarboxylate transporter TctB family protein</fullName>
    </submittedName>
</protein>
<dbReference type="EMBL" id="FXUL01000033">
    <property type="protein sequence ID" value="SMP79979.1"/>
    <property type="molecule type" value="Genomic_DNA"/>
</dbReference>
<gene>
    <name evidence="3" type="ORF">SAMN06295970_13341</name>
</gene>
<feature type="transmembrane region" description="Helical" evidence="1">
    <location>
        <begin position="135"/>
        <end position="153"/>
    </location>
</feature>
<keyword evidence="1" id="KW-1133">Transmembrane helix</keyword>
<dbReference type="Pfam" id="PF07331">
    <property type="entry name" value="TctB"/>
    <property type="match status" value="1"/>
</dbReference>
<feature type="transmembrane region" description="Helical" evidence="1">
    <location>
        <begin position="57"/>
        <end position="75"/>
    </location>
</feature>
<evidence type="ECO:0000313" key="4">
    <source>
        <dbReference type="Proteomes" id="UP001158049"/>
    </source>
</evidence>